<dbReference type="Proteomes" id="UP001320420">
    <property type="component" value="Unassembled WGS sequence"/>
</dbReference>
<keyword evidence="3" id="KW-1185">Reference proteome</keyword>
<feature type="compositionally biased region" description="Basic and acidic residues" evidence="1">
    <location>
        <begin position="76"/>
        <end position="87"/>
    </location>
</feature>
<gene>
    <name evidence="2" type="ORF">SLS62_004136</name>
</gene>
<evidence type="ECO:0000313" key="2">
    <source>
        <dbReference type="EMBL" id="KAK7753771.1"/>
    </source>
</evidence>
<name>A0AAN9YQP2_9PEZI</name>
<protein>
    <submittedName>
        <fullName evidence="2">Uncharacterized protein</fullName>
    </submittedName>
</protein>
<evidence type="ECO:0000256" key="1">
    <source>
        <dbReference type="SAM" id="MobiDB-lite"/>
    </source>
</evidence>
<feature type="compositionally biased region" description="Basic and acidic residues" evidence="1">
    <location>
        <begin position="95"/>
        <end position="114"/>
    </location>
</feature>
<comment type="caution">
    <text evidence="2">The sequence shown here is derived from an EMBL/GenBank/DDBJ whole genome shotgun (WGS) entry which is preliminary data.</text>
</comment>
<accession>A0AAN9YQP2</accession>
<feature type="region of interest" description="Disordered" evidence="1">
    <location>
        <begin position="76"/>
        <end position="114"/>
    </location>
</feature>
<feature type="region of interest" description="Disordered" evidence="1">
    <location>
        <begin position="38"/>
        <end position="61"/>
    </location>
</feature>
<dbReference type="AlphaFoldDB" id="A0AAN9YQP2"/>
<organism evidence="2 3">
    <name type="scientific">Diatrype stigma</name>
    <dbReference type="NCBI Taxonomy" id="117547"/>
    <lineage>
        <taxon>Eukaryota</taxon>
        <taxon>Fungi</taxon>
        <taxon>Dikarya</taxon>
        <taxon>Ascomycota</taxon>
        <taxon>Pezizomycotina</taxon>
        <taxon>Sordariomycetes</taxon>
        <taxon>Xylariomycetidae</taxon>
        <taxon>Xylariales</taxon>
        <taxon>Diatrypaceae</taxon>
        <taxon>Diatrype</taxon>
    </lineage>
</organism>
<evidence type="ECO:0000313" key="3">
    <source>
        <dbReference type="Proteomes" id="UP001320420"/>
    </source>
</evidence>
<sequence>MIDPAALNMEDSDDEDSILRDVRSSSVSTLDIIKTKFTRRRSPVSDPKARSQTSVIGNSDEELARRAELKRIMHKRIQEELRSEETKASPPDSGIDGRNRDNGSLRDFSRGGPRDTIEFSVEEMNEIKANGLKCASPEFIPFALPVDERQMMALRRRASILESTRPSGDTIRTEYYAILLRKFLRTIVENWRTRLTRIRTAPPSDQEKHVNPQNLKIGCRLYGLNLETHKKTQRSRAN</sequence>
<dbReference type="EMBL" id="JAKJXP020000025">
    <property type="protein sequence ID" value="KAK7753771.1"/>
    <property type="molecule type" value="Genomic_DNA"/>
</dbReference>
<reference evidence="2 3" key="1">
    <citation type="submission" date="2024-02" db="EMBL/GenBank/DDBJ databases">
        <title>De novo assembly and annotation of 12 fungi associated with fruit tree decline syndrome in Ontario, Canada.</title>
        <authorList>
            <person name="Sulman M."/>
            <person name="Ellouze W."/>
            <person name="Ilyukhin E."/>
        </authorList>
    </citation>
    <scope>NUCLEOTIDE SEQUENCE [LARGE SCALE GENOMIC DNA]</scope>
    <source>
        <strain evidence="2 3">M11/M66-122</strain>
    </source>
</reference>
<proteinExistence type="predicted"/>